<dbReference type="Proteomes" id="UP000726737">
    <property type="component" value="Unassembled WGS sequence"/>
</dbReference>
<name>A0A9P6PRY9_9FUNG</name>
<dbReference type="OrthoDB" id="2393203at2759"/>
<feature type="compositionally biased region" description="Polar residues" evidence="1">
    <location>
        <begin position="60"/>
        <end position="70"/>
    </location>
</feature>
<organism evidence="2 3">
    <name type="scientific">Mortierella polycephala</name>
    <dbReference type="NCBI Taxonomy" id="41804"/>
    <lineage>
        <taxon>Eukaryota</taxon>
        <taxon>Fungi</taxon>
        <taxon>Fungi incertae sedis</taxon>
        <taxon>Mucoromycota</taxon>
        <taxon>Mortierellomycotina</taxon>
        <taxon>Mortierellomycetes</taxon>
        <taxon>Mortierellales</taxon>
        <taxon>Mortierellaceae</taxon>
        <taxon>Mortierella</taxon>
    </lineage>
</organism>
<gene>
    <name evidence="2" type="ORF">BG011_008025</name>
</gene>
<dbReference type="EMBL" id="JAAAJA010000640">
    <property type="protein sequence ID" value="KAG0250867.1"/>
    <property type="molecule type" value="Genomic_DNA"/>
</dbReference>
<evidence type="ECO:0000313" key="3">
    <source>
        <dbReference type="Proteomes" id="UP000726737"/>
    </source>
</evidence>
<feature type="non-terminal residue" evidence="2">
    <location>
        <position position="127"/>
    </location>
</feature>
<dbReference type="AlphaFoldDB" id="A0A9P6PRY9"/>
<keyword evidence="3" id="KW-1185">Reference proteome</keyword>
<evidence type="ECO:0000256" key="1">
    <source>
        <dbReference type="SAM" id="MobiDB-lite"/>
    </source>
</evidence>
<evidence type="ECO:0000313" key="2">
    <source>
        <dbReference type="EMBL" id="KAG0250867.1"/>
    </source>
</evidence>
<comment type="caution">
    <text evidence="2">The sequence shown here is derived from an EMBL/GenBank/DDBJ whole genome shotgun (WGS) entry which is preliminary data.</text>
</comment>
<feature type="region of interest" description="Disordered" evidence="1">
    <location>
        <begin position="58"/>
        <end position="79"/>
    </location>
</feature>
<reference evidence="2" key="1">
    <citation type="journal article" date="2020" name="Fungal Divers.">
        <title>Resolving the Mortierellaceae phylogeny through synthesis of multi-gene phylogenetics and phylogenomics.</title>
        <authorList>
            <person name="Vandepol N."/>
            <person name="Liber J."/>
            <person name="Desiro A."/>
            <person name="Na H."/>
            <person name="Kennedy M."/>
            <person name="Barry K."/>
            <person name="Grigoriev I.V."/>
            <person name="Miller A.N."/>
            <person name="O'Donnell K."/>
            <person name="Stajich J.E."/>
            <person name="Bonito G."/>
        </authorList>
    </citation>
    <scope>NUCLEOTIDE SEQUENCE</scope>
    <source>
        <strain evidence="2">KOD948</strain>
    </source>
</reference>
<accession>A0A9P6PRY9</accession>
<sequence length="127" mass="13311">MIAFVYSPASYHRRSVSCVASREDYYDHPSFNANSGNNRLYDTIEISEDGFATTAIAINGSGSASPSQSRHAPRKSDGNISIAQLQKSLSRAGITNNVTVDGASSGSENSDGVVGMATSSFGGKLIK</sequence>
<protein>
    <submittedName>
        <fullName evidence="2">Uncharacterized protein</fullName>
    </submittedName>
</protein>
<proteinExistence type="predicted"/>